<dbReference type="GO" id="GO:0019867">
    <property type="term" value="C:outer membrane"/>
    <property type="evidence" value="ECO:0007669"/>
    <property type="project" value="InterPro"/>
</dbReference>
<dbReference type="GO" id="GO:0043565">
    <property type="term" value="F:sequence-specific DNA binding"/>
    <property type="evidence" value="ECO:0007669"/>
    <property type="project" value="TreeGrafter"/>
</dbReference>
<dbReference type="OrthoDB" id="1137526at2"/>
<dbReference type="Pfam" id="PF13884">
    <property type="entry name" value="Peptidase_S74"/>
    <property type="match status" value="1"/>
</dbReference>
<feature type="chain" id="PRO_5016256357" evidence="2">
    <location>
        <begin position="20"/>
        <end position="493"/>
    </location>
</feature>
<comment type="caution">
    <text evidence="4">The sequence shown here is derived from an EMBL/GenBank/DDBJ whole genome shotgun (WGS) entry which is preliminary data.</text>
</comment>
<gene>
    <name evidence="4" type="ORF">LX78_01872</name>
</gene>
<evidence type="ECO:0000256" key="1">
    <source>
        <dbReference type="SAM" id="Coils"/>
    </source>
</evidence>
<dbReference type="InterPro" id="IPR051577">
    <property type="entry name" value="MRF-like"/>
</dbReference>
<keyword evidence="1" id="KW-0175">Coiled coil</keyword>
<dbReference type="GO" id="GO:0016540">
    <property type="term" value="P:protein autoprocessing"/>
    <property type="evidence" value="ECO:0007669"/>
    <property type="project" value="TreeGrafter"/>
</dbReference>
<dbReference type="Gene3D" id="2.150.10.10">
    <property type="entry name" value="Serralysin-like metalloprotease, C-terminal"/>
    <property type="match status" value="1"/>
</dbReference>
<evidence type="ECO:0000313" key="4">
    <source>
        <dbReference type="EMBL" id="PWK18565.1"/>
    </source>
</evidence>
<evidence type="ECO:0000313" key="5">
    <source>
        <dbReference type="Proteomes" id="UP000245430"/>
    </source>
</evidence>
<keyword evidence="5" id="KW-1185">Reference proteome</keyword>
<feature type="signal peptide" evidence="2">
    <location>
        <begin position="1"/>
        <end position="19"/>
    </location>
</feature>
<dbReference type="CDD" id="cd12820">
    <property type="entry name" value="LbR_YadA-like"/>
    <property type="match status" value="1"/>
</dbReference>
<reference evidence="4 5" key="1">
    <citation type="submission" date="2018-05" db="EMBL/GenBank/DDBJ databases">
        <title>Genomic Encyclopedia of Archaeal and Bacterial Type Strains, Phase II (KMG-II): from individual species to whole genera.</title>
        <authorList>
            <person name="Goeker M."/>
        </authorList>
    </citation>
    <scope>NUCLEOTIDE SEQUENCE [LARGE SCALE GENOMIC DNA]</scope>
    <source>
        <strain evidence="4 5">DSM 22637</strain>
    </source>
</reference>
<dbReference type="InterPro" id="IPR030392">
    <property type="entry name" value="S74_ICA"/>
</dbReference>
<dbReference type="RefSeq" id="WP_109682386.1">
    <property type="nucleotide sequence ID" value="NZ_QGGP01000004.1"/>
</dbReference>
<dbReference type="Proteomes" id="UP000245430">
    <property type="component" value="Unassembled WGS sequence"/>
</dbReference>
<dbReference type="PANTHER" id="PTHR13029:SF18">
    <property type="entry name" value="MYELIN REGULATORY FACTOR HOMOLOG 1"/>
    <property type="match status" value="1"/>
</dbReference>
<dbReference type="Gene3D" id="1.10.10.10">
    <property type="entry name" value="Winged helix-like DNA-binding domain superfamily/Winged helix DNA-binding domain"/>
    <property type="match status" value="1"/>
</dbReference>
<protein>
    <submittedName>
        <fullName evidence="4">Trimeric autotransporter adhesin</fullName>
    </submittedName>
</protein>
<dbReference type="Pfam" id="PF05658">
    <property type="entry name" value="YadA_head"/>
    <property type="match status" value="3"/>
</dbReference>
<dbReference type="AlphaFoldDB" id="A0A316DKX8"/>
<evidence type="ECO:0000256" key="2">
    <source>
        <dbReference type="SAM" id="SignalP"/>
    </source>
</evidence>
<accession>A0A316DKX8</accession>
<dbReference type="InterPro" id="IPR011049">
    <property type="entry name" value="Serralysin-like_metalloprot_C"/>
</dbReference>
<feature type="domain" description="Peptidase S74" evidence="3">
    <location>
        <begin position="372"/>
        <end position="464"/>
    </location>
</feature>
<dbReference type="GO" id="GO:0045893">
    <property type="term" value="P:positive regulation of DNA-templated transcription"/>
    <property type="evidence" value="ECO:0007669"/>
    <property type="project" value="TreeGrafter"/>
</dbReference>
<feature type="coiled-coil region" evidence="1">
    <location>
        <begin position="447"/>
        <end position="487"/>
    </location>
</feature>
<organism evidence="4 5">
    <name type="scientific">Xanthomarina spongicola</name>
    <dbReference type="NCBI Taxonomy" id="570520"/>
    <lineage>
        <taxon>Bacteria</taxon>
        <taxon>Pseudomonadati</taxon>
        <taxon>Bacteroidota</taxon>
        <taxon>Flavobacteriia</taxon>
        <taxon>Flavobacteriales</taxon>
        <taxon>Flavobacteriaceae</taxon>
        <taxon>Xanthomarina</taxon>
    </lineage>
</organism>
<dbReference type="InterPro" id="IPR036388">
    <property type="entry name" value="WH-like_DNA-bd_sf"/>
</dbReference>
<dbReference type="InterPro" id="IPR008640">
    <property type="entry name" value="Adhesin_Head_dom"/>
</dbReference>
<evidence type="ECO:0000259" key="3">
    <source>
        <dbReference type="PROSITE" id="PS51688"/>
    </source>
</evidence>
<dbReference type="EMBL" id="QGGP01000004">
    <property type="protein sequence ID" value="PWK18565.1"/>
    <property type="molecule type" value="Genomic_DNA"/>
</dbReference>
<dbReference type="GO" id="GO:0003700">
    <property type="term" value="F:DNA-binding transcription factor activity"/>
    <property type="evidence" value="ECO:0007669"/>
    <property type="project" value="TreeGrafter"/>
</dbReference>
<sequence>MKSRVFIMALLFVTTSLFSQSSSINYRALIKDGNGNVVANQSVTIQFKILQGDGMFNVYQETHIPDTDANGIVIVNIGEGSVDSGIYEDIDWGVDDHYLNVQINTGSGLIDMGTTQFMAVPYALHAFNNSGLEPIDEGNGVGWRLTGMDPANFSDIGNSAIDLSIQTDADDSGGASGVFSIAMGQDAKATYDGDIAIGKNARATSGFSTSVGYDSGAGLRSVSFGYNSQSGGDGTAIGNNTQAGDFGATAIGYDASANEEYSIAIGYNSEAKDFGSIAIGPSAVANGVYATSIGRAQANSFGSTALGVGNVGFGDLWEWIPEDPILEVGIGGGSNALTILKNGKVGIGTHTPSVELDVIGSIQYTGTIADVSDERLKENIQDIENALIRVQKINGYSYNMINDKERTIEYGVIAQEVQNVFPEIVVVVDPDKGHLGVSYIQLIPILLEALKEQQEIIEHQNNKINTLAKEYSALKSLESRVEQLESLLNTNQQ</sequence>
<dbReference type="SUPFAM" id="SSF101967">
    <property type="entry name" value="Adhesin YadA, collagen-binding domain"/>
    <property type="match status" value="1"/>
</dbReference>
<name>A0A316DKX8_9FLAO</name>
<dbReference type="Gene3D" id="2.60.40.4050">
    <property type="match status" value="1"/>
</dbReference>
<proteinExistence type="predicted"/>
<dbReference type="PANTHER" id="PTHR13029">
    <property type="match status" value="1"/>
</dbReference>
<dbReference type="PROSITE" id="PS51688">
    <property type="entry name" value="ICA"/>
    <property type="match status" value="1"/>
</dbReference>
<keyword evidence="2" id="KW-0732">Signal</keyword>